<dbReference type="InterPro" id="IPR051693">
    <property type="entry name" value="UPF0046_metallophosphoest"/>
</dbReference>
<accession>A0AAN9URP8</accession>
<reference evidence="2 3" key="1">
    <citation type="submission" date="2024-02" db="EMBL/GenBank/DDBJ databases">
        <title>De novo assembly and annotation of 12 fungi associated with fruit tree decline syndrome in Ontario, Canada.</title>
        <authorList>
            <person name="Sulman M."/>
            <person name="Ellouze W."/>
            <person name="Ilyukhin E."/>
        </authorList>
    </citation>
    <scope>NUCLEOTIDE SEQUENCE [LARGE SCALE GENOMIC DNA]</scope>
    <source>
        <strain evidence="2 3">M11/M66-122</strain>
    </source>
</reference>
<evidence type="ECO:0000313" key="3">
    <source>
        <dbReference type="Proteomes" id="UP001320420"/>
    </source>
</evidence>
<feature type="domain" description="Calcineurin-like phosphoesterase" evidence="1">
    <location>
        <begin position="6"/>
        <end position="208"/>
    </location>
</feature>
<keyword evidence="3" id="KW-1185">Reference proteome</keyword>
<dbReference type="PANTHER" id="PTHR12905">
    <property type="entry name" value="METALLOPHOSPHOESTERASE"/>
    <property type="match status" value="1"/>
</dbReference>
<gene>
    <name evidence="2" type="ORF">SLS62_003965</name>
</gene>
<dbReference type="AlphaFoldDB" id="A0AAN9URP8"/>
<dbReference type="InterPro" id="IPR029052">
    <property type="entry name" value="Metallo-depent_PP-like"/>
</dbReference>
<organism evidence="2 3">
    <name type="scientific">Diatrype stigma</name>
    <dbReference type="NCBI Taxonomy" id="117547"/>
    <lineage>
        <taxon>Eukaryota</taxon>
        <taxon>Fungi</taxon>
        <taxon>Dikarya</taxon>
        <taxon>Ascomycota</taxon>
        <taxon>Pezizomycotina</taxon>
        <taxon>Sordariomycetes</taxon>
        <taxon>Xylariomycetidae</taxon>
        <taxon>Xylariales</taxon>
        <taxon>Diatrypaceae</taxon>
        <taxon>Diatrype</taxon>
    </lineage>
</organism>
<protein>
    <recommendedName>
        <fullName evidence="1">Calcineurin-like phosphoesterase domain-containing protein</fullName>
    </recommendedName>
</protein>
<dbReference type="SUPFAM" id="SSF56300">
    <property type="entry name" value="Metallo-dependent phosphatases"/>
    <property type="match status" value="1"/>
</dbReference>
<dbReference type="PANTHER" id="PTHR12905:SF0">
    <property type="entry name" value="CALCINEURIN-LIKE PHOSPHOESTERASE DOMAIN-CONTAINING PROTEIN"/>
    <property type="match status" value="1"/>
</dbReference>
<dbReference type="EMBL" id="JAKJXP020000023">
    <property type="protein sequence ID" value="KAK7754119.1"/>
    <property type="molecule type" value="Genomic_DNA"/>
</dbReference>
<dbReference type="Pfam" id="PF00149">
    <property type="entry name" value="Metallophos"/>
    <property type="match status" value="1"/>
</dbReference>
<dbReference type="GO" id="GO:0016787">
    <property type="term" value="F:hydrolase activity"/>
    <property type="evidence" value="ECO:0007669"/>
    <property type="project" value="InterPro"/>
</dbReference>
<evidence type="ECO:0000259" key="1">
    <source>
        <dbReference type="Pfam" id="PF00149"/>
    </source>
</evidence>
<evidence type="ECO:0000313" key="2">
    <source>
        <dbReference type="EMBL" id="KAK7754119.1"/>
    </source>
</evidence>
<dbReference type="CDD" id="cd07379">
    <property type="entry name" value="MPP_239FB"/>
    <property type="match status" value="1"/>
</dbReference>
<dbReference type="Gene3D" id="3.60.21.10">
    <property type="match status" value="1"/>
</dbReference>
<dbReference type="Proteomes" id="UP001320420">
    <property type="component" value="Unassembled WGS sequence"/>
</dbReference>
<proteinExistence type="predicted"/>
<sequence>MAIQTRFLIISDTHSEDNPSSRQQSADVAIHCGDLTEESKIKEFRVTLELLKNIQAPLKLVIAGNHDFTLDLPTFKGNIENSPDALDPELVQREFGHYGEVQQLFEDAKVHGIHLLHEGTHQFELDNGALLTVYASPYTPSHESWGFSYRPQQHDFLIPASADVVVTHGPPHGIMDTNAAGKRAGCPNLFAAVARAQPKLHCFGHMHEGWGAKLVTWRPELSAAPSHFSDIDNEHSSVIAKLPQLKSTKFDSAEIVEEKRQRRRDIFENQQGCVATSHCAGDESPLQRGQTLFVNAAVQGTTEELPLHPAWLVDIELPANIPINMHE</sequence>
<comment type="caution">
    <text evidence="2">The sequence shown here is derived from an EMBL/GenBank/DDBJ whole genome shotgun (WGS) entry which is preliminary data.</text>
</comment>
<dbReference type="InterPro" id="IPR004843">
    <property type="entry name" value="Calcineurin-like_PHP"/>
</dbReference>
<name>A0AAN9URP8_9PEZI</name>